<feature type="transmembrane region" description="Helical" evidence="8">
    <location>
        <begin position="334"/>
        <end position="352"/>
    </location>
</feature>
<feature type="transmembrane region" description="Helical" evidence="8">
    <location>
        <begin position="178"/>
        <end position="195"/>
    </location>
</feature>
<dbReference type="GO" id="GO:0036380">
    <property type="term" value="F:UDP-N-acetylglucosamine-undecaprenyl-phosphate N-acetylglucosaminephosphotransferase activity"/>
    <property type="evidence" value="ECO:0007669"/>
    <property type="project" value="UniProtKB-EC"/>
</dbReference>
<feature type="transmembrane region" description="Helical" evidence="8">
    <location>
        <begin position="65"/>
        <end position="88"/>
    </location>
</feature>
<feature type="binding site" evidence="7">
    <location>
        <position position="231"/>
    </location>
    <ligand>
        <name>Mg(2+)</name>
        <dbReference type="ChEBI" id="CHEBI:18420"/>
    </ligand>
</feature>
<comment type="subcellular location">
    <subcellularLocation>
        <location evidence="1">Cell membrane</location>
        <topology evidence="1">Multi-pass membrane protein</topology>
    </subcellularLocation>
</comment>
<feature type="binding site" evidence="7">
    <location>
        <position position="170"/>
    </location>
    <ligand>
        <name>Mg(2+)</name>
        <dbReference type="ChEBI" id="CHEBI:18420"/>
    </ligand>
</feature>
<feature type="transmembrane region" description="Helical" evidence="8">
    <location>
        <begin position="256"/>
        <end position="277"/>
    </location>
</feature>
<dbReference type="EC" id="2.7.8.33" evidence="9"/>
<dbReference type="EMBL" id="QXDL01000067">
    <property type="protein sequence ID" value="RIH84850.1"/>
    <property type="molecule type" value="Genomic_DNA"/>
</dbReference>
<keyword evidence="4 8" id="KW-0812">Transmembrane</keyword>
<feature type="transmembrane region" description="Helical" evidence="8">
    <location>
        <begin position="15"/>
        <end position="36"/>
    </location>
</feature>
<sequence>MSDFLESLGIANPAGAGWLTVVFTFVVAWVITWRFIPSVRRFALKVGWADQPNARRLNKEPLPNAGGLAIYAGVIAAMIVATALNPILIQQVQIQVLAILLGGSILVLVGFIDDQFSLPPLFRLAVQFLAALLLVAVGIRFDTAFGTALDPLLGTFLTVVWVMGITNAINLMDGVDGLAGGISYITAMSLLAVSAQDPRWAAATLVLAAMSGAGLGFLRHNFHPSKIIMGDAGAYFFGYVLAATALLGSLKVTTVFSLVPTALFLLLPIFDTARVIVRRLLQRQNPMSTPGKDHIHHILLARGLSQRRTTVTLWVLTLIFNIIAMTVQPSVPPQVVVASAIGTTALLAYTVWRKLRAVWREERQLEGQLPAP</sequence>
<dbReference type="GO" id="GO:0044038">
    <property type="term" value="P:cell wall macromolecule biosynthetic process"/>
    <property type="evidence" value="ECO:0007669"/>
    <property type="project" value="TreeGrafter"/>
</dbReference>
<evidence type="ECO:0000256" key="1">
    <source>
        <dbReference type="ARBA" id="ARBA00004651"/>
    </source>
</evidence>
<evidence type="ECO:0000256" key="4">
    <source>
        <dbReference type="ARBA" id="ARBA00022692"/>
    </source>
</evidence>
<dbReference type="PANTHER" id="PTHR22926:SF3">
    <property type="entry name" value="UNDECAPRENYL-PHOSPHATE ALPHA-N-ACETYLGLUCOSAMINYL 1-PHOSPHATE TRANSFERASE"/>
    <property type="match status" value="1"/>
</dbReference>
<keyword evidence="7" id="KW-0479">Metal-binding</keyword>
<dbReference type="AlphaFoldDB" id="A0A399EN16"/>
<dbReference type="InterPro" id="IPR000715">
    <property type="entry name" value="Glycosyl_transferase_4"/>
</dbReference>
<dbReference type="GO" id="GO:0005886">
    <property type="term" value="C:plasma membrane"/>
    <property type="evidence" value="ECO:0007669"/>
    <property type="project" value="UniProtKB-SubCell"/>
</dbReference>
<organism evidence="9 10">
    <name type="scientific">Calidithermus terrae</name>
    <dbReference type="NCBI Taxonomy" id="1408545"/>
    <lineage>
        <taxon>Bacteria</taxon>
        <taxon>Thermotogati</taxon>
        <taxon>Deinococcota</taxon>
        <taxon>Deinococci</taxon>
        <taxon>Thermales</taxon>
        <taxon>Thermaceae</taxon>
        <taxon>Calidithermus</taxon>
    </lineage>
</organism>
<reference evidence="9 10" key="1">
    <citation type="submission" date="2018-08" db="EMBL/GenBank/DDBJ databases">
        <title>Meiothermus terrae DSM 26712 genome sequencing project.</title>
        <authorList>
            <person name="Da Costa M.S."/>
            <person name="Albuquerque L."/>
            <person name="Raposo P."/>
            <person name="Froufe H.J.C."/>
            <person name="Barroso C.S."/>
            <person name="Egas C."/>
        </authorList>
    </citation>
    <scope>NUCLEOTIDE SEQUENCE [LARGE SCALE GENOMIC DNA]</scope>
    <source>
        <strain evidence="9 10">DSM 26712</strain>
    </source>
</reference>
<feature type="transmembrane region" description="Helical" evidence="8">
    <location>
        <begin position="311"/>
        <end position="328"/>
    </location>
</feature>
<comment type="cofactor">
    <cofactor evidence="7">
        <name>Mg(2+)</name>
        <dbReference type="ChEBI" id="CHEBI:18420"/>
    </cofactor>
</comment>
<keyword evidence="5 8" id="KW-1133">Transmembrane helix</keyword>
<accession>A0A399EN16</accession>
<evidence type="ECO:0000256" key="5">
    <source>
        <dbReference type="ARBA" id="ARBA00022989"/>
    </source>
</evidence>
<feature type="transmembrane region" description="Helical" evidence="8">
    <location>
        <begin position="201"/>
        <end position="220"/>
    </location>
</feature>
<feature type="transmembrane region" description="Helical" evidence="8">
    <location>
        <begin position="94"/>
        <end position="112"/>
    </location>
</feature>
<keyword evidence="6 8" id="KW-0472">Membrane</keyword>
<feature type="transmembrane region" description="Helical" evidence="8">
    <location>
        <begin position="124"/>
        <end position="141"/>
    </location>
</feature>
<keyword evidence="2" id="KW-1003">Cell membrane</keyword>
<dbReference type="GO" id="GO:0046872">
    <property type="term" value="F:metal ion binding"/>
    <property type="evidence" value="ECO:0007669"/>
    <property type="project" value="UniProtKB-KW"/>
</dbReference>
<evidence type="ECO:0000256" key="7">
    <source>
        <dbReference type="PIRSR" id="PIRSR600715-1"/>
    </source>
</evidence>
<dbReference type="RefSeq" id="WP_119314965.1">
    <property type="nucleotide sequence ID" value="NZ_QXDL01000067.1"/>
</dbReference>
<evidence type="ECO:0000256" key="3">
    <source>
        <dbReference type="ARBA" id="ARBA00022679"/>
    </source>
</evidence>
<keyword evidence="7" id="KW-0460">Magnesium</keyword>
<feature type="transmembrane region" description="Helical" evidence="8">
    <location>
        <begin position="232"/>
        <end position="250"/>
    </location>
</feature>
<dbReference type="Pfam" id="PF00953">
    <property type="entry name" value="Glycos_transf_4"/>
    <property type="match status" value="1"/>
</dbReference>
<dbReference type="Proteomes" id="UP000265715">
    <property type="component" value="Unassembled WGS sequence"/>
</dbReference>
<dbReference type="PANTHER" id="PTHR22926">
    <property type="entry name" value="PHOSPHO-N-ACETYLMURAMOYL-PENTAPEPTIDE-TRANSFERASE"/>
    <property type="match status" value="1"/>
</dbReference>
<dbReference type="GO" id="GO:0071555">
    <property type="term" value="P:cell wall organization"/>
    <property type="evidence" value="ECO:0007669"/>
    <property type="project" value="TreeGrafter"/>
</dbReference>
<evidence type="ECO:0000313" key="10">
    <source>
        <dbReference type="Proteomes" id="UP000265715"/>
    </source>
</evidence>
<keyword evidence="10" id="KW-1185">Reference proteome</keyword>
<evidence type="ECO:0000313" key="9">
    <source>
        <dbReference type="EMBL" id="RIH84850.1"/>
    </source>
</evidence>
<protein>
    <submittedName>
        <fullName evidence="9">Putative undecaprenyl-phosphate N-acetylglucosaminyl 1-phosphate transferase</fullName>
        <ecNumber evidence="9">2.7.8.33</ecNumber>
    </submittedName>
</protein>
<comment type="caution">
    <text evidence="9">The sequence shown here is derived from an EMBL/GenBank/DDBJ whole genome shotgun (WGS) entry which is preliminary data.</text>
</comment>
<gene>
    <name evidence="9" type="primary">tagO</name>
    <name evidence="9" type="ORF">Mterra_01859</name>
</gene>
<keyword evidence="3 9" id="KW-0808">Transferase</keyword>
<dbReference type="CDD" id="cd06853">
    <property type="entry name" value="GT_WecA_like"/>
    <property type="match status" value="1"/>
</dbReference>
<dbReference type="GO" id="GO:0009103">
    <property type="term" value="P:lipopolysaccharide biosynthetic process"/>
    <property type="evidence" value="ECO:0007669"/>
    <property type="project" value="TreeGrafter"/>
</dbReference>
<evidence type="ECO:0000256" key="6">
    <source>
        <dbReference type="ARBA" id="ARBA00023136"/>
    </source>
</evidence>
<evidence type="ECO:0000256" key="2">
    <source>
        <dbReference type="ARBA" id="ARBA00022475"/>
    </source>
</evidence>
<proteinExistence type="predicted"/>
<dbReference type="OrthoDB" id="9783652at2"/>
<evidence type="ECO:0000256" key="8">
    <source>
        <dbReference type="SAM" id="Phobius"/>
    </source>
</evidence>
<feature type="transmembrane region" description="Helical" evidence="8">
    <location>
        <begin position="153"/>
        <end position="171"/>
    </location>
</feature>
<name>A0A399EN16_9DEIN</name>